<proteinExistence type="predicted"/>
<accession>A0ACD5UTN6</accession>
<organism evidence="1 2">
    <name type="scientific">Avena sativa</name>
    <name type="common">Oat</name>
    <dbReference type="NCBI Taxonomy" id="4498"/>
    <lineage>
        <taxon>Eukaryota</taxon>
        <taxon>Viridiplantae</taxon>
        <taxon>Streptophyta</taxon>
        <taxon>Embryophyta</taxon>
        <taxon>Tracheophyta</taxon>
        <taxon>Spermatophyta</taxon>
        <taxon>Magnoliopsida</taxon>
        <taxon>Liliopsida</taxon>
        <taxon>Poales</taxon>
        <taxon>Poaceae</taxon>
        <taxon>BOP clade</taxon>
        <taxon>Pooideae</taxon>
        <taxon>Poodae</taxon>
        <taxon>Poeae</taxon>
        <taxon>Poeae Chloroplast Group 1 (Aveneae type)</taxon>
        <taxon>Aveninae</taxon>
        <taxon>Avena</taxon>
    </lineage>
</organism>
<keyword evidence="2" id="KW-1185">Reference proteome</keyword>
<sequence length="106" mass="12570">MRHLLVGCPFSRSIWHEVLSWIRSTAVPSEEDEMDFVDWWLKVSQSTPRALRKGTSSLVMLTAWWIWKLRNSVVFENISRTWEASWARFNLRHELGLLLGRRDCVP</sequence>
<reference evidence="1" key="2">
    <citation type="submission" date="2025-09" db="UniProtKB">
        <authorList>
            <consortium name="EnsemblPlants"/>
        </authorList>
    </citation>
    <scope>IDENTIFICATION</scope>
</reference>
<dbReference type="Proteomes" id="UP001732700">
    <property type="component" value="Chromosome 2C"/>
</dbReference>
<name>A0ACD5UTN6_AVESA</name>
<protein>
    <submittedName>
        <fullName evidence="1">Uncharacterized protein</fullName>
    </submittedName>
</protein>
<evidence type="ECO:0000313" key="1">
    <source>
        <dbReference type="EnsemblPlants" id="AVESA.00010b.r2.2CG0314750.1.CDS.1"/>
    </source>
</evidence>
<evidence type="ECO:0000313" key="2">
    <source>
        <dbReference type="Proteomes" id="UP001732700"/>
    </source>
</evidence>
<dbReference type="EnsemblPlants" id="AVESA.00010b.r2.2CG0314750.1">
    <property type="protein sequence ID" value="AVESA.00010b.r2.2CG0314750.1.CDS.1"/>
    <property type="gene ID" value="AVESA.00010b.r2.2CG0314750"/>
</dbReference>
<reference evidence="1" key="1">
    <citation type="submission" date="2021-05" db="EMBL/GenBank/DDBJ databases">
        <authorList>
            <person name="Scholz U."/>
            <person name="Mascher M."/>
            <person name="Fiebig A."/>
        </authorList>
    </citation>
    <scope>NUCLEOTIDE SEQUENCE [LARGE SCALE GENOMIC DNA]</scope>
</reference>